<dbReference type="GO" id="GO:0000981">
    <property type="term" value="F:DNA-binding transcription factor activity, RNA polymerase II-specific"/>
    <property type="evidence" value="ECO:0007669"/>
    <property type="project" value="TreeGrafter"/>
</dbReference>
<dbReference type="InterPro" id="IPR036236">
    <property type="entry name" value="Znf_C2H2_sf"/>
</dbReference>
<evidence type="ECO:0000256" key="1">
    <source>
        <dbReference type="ARBA" id="ARBA00004123"/>
    </source>
</evidence>
<evidence type="ECO:0000259" key="8">
    <source>
        <dbReference type="PROSITE" id="PS00028"/>
    </source>
</evidence>
<comment type="caution">
    <text evidence="9">The sequence shown here is derived from an EMBL/GenBank/DDBJ whole genome shotgun (WGS) entry which is preliminary data.</text>
</comment>
<dbReference type="PROSITE" id="PS00028">
    <property type="entry name" value="ZINC_FINGER_C2H2_1"/>
    <property type="match status" value="1"/>
</dbReference>
<sequence length="358" mass="39035">MGGSDEAASMSASTLSTRQLQASSSRPAKRQGDRVVSLQCPHCPRVITGVPSRSIRTNYNRHLLTHTKERPYQCEFCLAQFTTSTNRRRHVLRLHPELITTWSTPTTAASSGHETHLEPSDASAVGSAAAGTEAGASPATVGFACRFCGTELSCKGSRTIHERRCSSRPCPPRVLPKHLSLKPSASNVATSSAEQTDDPADTIFLCPNCEQELSSRQHVKRHLRCYCPFREDAFASDSGDDVDGGDEGVVRLGARSVTKRSRRILSKRRAGSAERFKGRPRHEGVGAFFSEEVDSTALRAAEVLVPPATYGQSQTNTTVTCPYDDCMATFASRTRWLAHVARRHPKELLQEARVGACP</sequence>
<evidence type="ECO:0000256" key="5">
    <source>
        <dbReference type="ARBA" id="ARBA00022833"/>
    </source>
</evidence>
<keyword evidence="2" id="KW-0479">Metal-binding</keyword>
<dbReference type="OMA" id="CYCPFRD"/>
<keyword evidence="4" id="KW-0863">Zinc-finger</keyword>
<feature type="region of interest" description="Disordered" evidence="7">
    <location>
        <begin position="1"/>
        <end position="36"/>
    </location>
</feature>
<feature type="compositionally biased region" description="Polar residues" evidence="7">
    <location>
        <begin position="183"/>
        <end position="194"/>
    </location>
</feature>
<dbReference type="VEuPathDB" id="TriTrypDB:TcBrA4_0096410"/>
<dbReference type="VEuPathDB" id="TriTrypDB:ECC02_007384"/>
<keyword evidence="5" id="KW-0862">Zinc</keyword>
<evidence type="ECO:0000256" key="6">
    <source>
        <dbReference type="ARBA" id="ARBA00023242"/>
    </source>
</evidence>
<dbReference type="VEuPathDB" id="TriTrypDB:TcG_04724"/>
<proteinExistence type="predicted"/>
<comment type="subcellular location">
    <subcellularLocation>
        <location evidence="1">Nucleus</location>
    </subcellularLocation>
</comment>
<feature type="compositionally biased region" description="Polar residues" evidence="7">
    <location>
        <begin position="10"/>
        <end position="26"/>
    </location>
</feature>
<dbReference type="VEuPathDB" id="TriTrypDB:Tc_MARK_2289"/>
<dbReference type="EMBL" id="PRFC01000126">
    <property type="protein sequence ID" value="PWV05666.1"/>
    <property type="molecule type" value="Genomic_DNA"/>
</dbReference>
<evidence type="ECO:0000256" key="4">
    <source>
        <dbReference type="ARBA" id="ARBA00022771"/>
    </source>
</evidence>
<gene>
    <name evidence="9" type="ORF">C3747_126g118</name>
</gene>
<name>A0A2V2WAI1_TRYCR</name>
<dbReference type="VEuPathDB" id="TriTrypDB:TcCL_NonESM04790"/>
<protein>
    <recommendedName>
        <fullName evidence="8">C2H2-type domain-containing protein</fullName>
    </recommendedName>
</protein>
<dbReference type="OrthoDB" id="9885925at2759"/>
<dbReference type="VEuPathDB" id="TriTrypDB:C3747_126g118"/>
<dbReference type="PANTHER" id="PTHR24394">
    <property type="entry name" value="ZINC FINGER PROTEIN"/>
    <property type="match status" value="1"/>
</dbReference>
<keyword evidence="3" id="KW-0677">Repeat</keyword>
<keyword evidence="6" id="KW-0539">Nucleus</keyword>
<dbReference type="VEuPathDB" id="TriTrypDB:C4B63_24g174"/>
<evidence type="ECO:0000313" key="9">
    <source>
        <dbReference type="EMBL" id="PWV05666.1"/>
    </source>
</evidence>
<dbReference type="VEuPathDB" id="TriTrypDB:TCSYLVIO_003575"/>
<dbReference type="SUPFAM" id="SSF57667">
    <property type="entry name" value="beta-beta-alpha zinc fingers"/>
    <property type="match status" value="1"/>
</dbReference>
<evidence type="ECO:0000313" key="10">
    <source>
        <dbReference type="Proteomes" id="UP000246078"/>
    </source>
</evidence>
<dbReference type="Proteomes" id="UP000246078">
    <property type="component" value="Unassembled WGS sequence"/>
</dbReference>
<dbReference type="VEuPathDB" id="TriTrypDB:TCDM_07145"/>
<reference evidence="9 10" key="1">
    <citation type="journal article" date="2018" name="Microb. Genom.">
        <title>Expanding an expanded genome: long-read sequencing of Trypanosoma cruzi.</title>
        <authorList>
            <person name="Berna L."/>
            <person name="Rodriguez M."/>
            <person name="Chiribao M.L."/>
            <person name="Parodi-Talice A."/>
            <person name="Pita S."/>
            <person name="Rijo G."/>
            <person name="Alvarez-Valin F."/>
            <person name="Robello C."/>
        </authorList>
    </citation>
    <scope>NUCLEOTIDE SEQUENCE [LARGE SCALE GENOMIC DNA]</scope>
    <source>
        <strain evidence="9 10">TCC</strain>
    </source>
</reference>
<feature type="region of interest" description="Disordered" evidence="7">
    <location>
        <begin position="104"/>
        <end position="123"/>
    </location>
</feature>
<dbReference type="AlphaFoldDB" id="A0A2V2WAI1"/>
<dbReference type="VEuPathDB" id="TriTrypDB:TcCLB.508347.24"/>
<accession>A0A2V2WAI1</accession>
<dbReference type="VEuPathDB" id="TriTrypDB:TcCLB.506145.24"/>
<feature type="domain" description="C2H2-type" evidence="8">
    <location>
        <begin position="74"/>
        <end position="95"/>
    </location>
</feature>
<dbReference type="GO" id="GO:0005634">
    <property type="term" value="C:nucleus"/>
    <property type="evidence" value="ECO:0007669"/>
    <property type="project" value="UniProtKB-SubCell"/>
</dbReference>
<feature type="region of interest" description="Disordered" evidence="7">
    <location>
        <begin position="176"/>
        <end position="195"/>
    </location>
</feature>
<dbReference type="VEuPathDB" id="TriTrypDB:TcYC6_0085810"/>
<dbReference type="GO" id="GO:0008270">
    <property type="term" value="F:zinc ion binding"/>
    <property type="evidence" value="ECO:0007669"/>
    <property type="project" value="UniProtKB-KW"/>
</dbReference>
<organism evidence="9 10">
    <name type="scientific">Trypanosoma cruzi</name>
    <dbReference type="NCBI Taxonomy" id="5693"/>
    <lineage>
        <taxon>Eukaryota</taxon>
        <taxon>Discoba</taxon>
        <taxon>Euglenozoa</taxon>
        <taxon>Kinetoplastea</taxon>
        <taxon>Metakinetoplastina</taxon>
        <taxon>Trypanosomatida</taxon>
        <taxon>Trypanosomatidae</taxon>
        <taxon>Trypanosoma</taxon>
        <taxon>Schizotrypanum</taxon>
    </lineage>
</organism>
<dbReference type="SMART" id="SM00355">
    <property type="entry name" value="ZnF_C2H2"/>
    <property type="match status" value="4"/>
</dbReference>
<evidence type="ECO:0000256" key="3">
    <source>
        <dbReference type="ARBA" id="ARBA00022737"/>
    </source>
</evidence>
<dbReference type="PANTHER" id="PTHR24394:SF29">
    <property type="entry name" value="MYONEURIN"/>
    <property type="match status" value="1"/>
</dbReference>
<evidence type="ECO:0000256" key="7">
    <source>
        <dbReference type="SAM" id="MobiDB-lite"/>
    </source>
</evidence>
<evidence type="ECO:0000256" key="2">
    <source>
        <dbReference type="ARBA" id="ARBA00022723"/>
    </source>
</evidence>
<dbReference type="Gene3D" id="3.30.160.60">
    <property type="entry name" value="Classic Zinc Finger"/>
    <property type="match status" value="1"/>
</dbReference>
<dbReference type="InterPro" id="IPR013087">
    <property type="entry name" value="Znf_C2H2_type"/>
</dbReference>